<reference evidence="3" key="1">
    <citation type="journal article" date="2015" name="Genome Announc.">
        <title>High-Quality Draft Genome Sequence of Desulfovibrio carbinoliphilus FW-101-2B, an Organic Acid-Oxidizing Sulfate-Reducing Bacterium Isolated from Uranium(VI)-Contaminated Groundwater.</title>
        <authorList>
            <person name="Ramsay B.D."/>
            <person name="Hwang C."/>
            <person name="Woo H.L."/>
            <person name="Carroll S.L."/>
            <person name="Lucas S."/>
            <person name="Han J."/>
            <person name="Lapidus A.L."/>
            <person name="Cheng J.F."/>
            <person name="Goodwin L.A."/>
            <person name="Pitluck S."/>
            <person name="Peters L."/>
            <person name="Chertkov O."/>
            <person name="Held B."/>
            <person name="Detter J.C."/>
            <person name="Han C.S."/>
            <person name="Tapia R."/>
            <person name="Land M.L."/>
            <person name="Hauser L.J."/>
            <person name="Kyrpides N.C."/>
            <person name="Ivanova N.N."/>
            <person name="Mikhailova N."/>
            <person name="Pagani I."/>
            <person name="Woyke T."/>
            <person name="Arkin A.P."/>
            <person name="Dehal P."/>
            <person name="Chivian D."/>
            <person name="Criddle C.S."/>
            <person name="Wu W."/>
            <person name="Chakraborty R."/>
            <person name="Hazen T.C."/>
            <person name="Fields M.W."/>
        </authorList>
    </citation>
    <scope>NUCLEOTIDE SEQUENCE [LARGE SCALE GENOMIC DNA]</scope>
    <source>
        <strain evidence="3">FW-101-2B</strain>
    </source>
</reference>
<proteinExistence type="predicted"/>
<dbReference type="STRING" id="694327.DFW101_2011"/>
<protein>
    <submittedName>
        <fullName evidence="2">Uncharacterized protein</fullName>
    </submittedName>
</protein>
<dbReference type="Proteomes" id="UP000004662">
    <property type="component" value="Chromosome"/>
</dbReference>
<keyword evidence="1" id="KW-1133">Transmembrane helix</keyword>
<name>G7Q6T2_9BACT</name>
<gene>
    <name evidence="2" type="ORF">DFW101_2011</name>
</gene>
<dbReference type="EMBL" id="CM001368">
    <property type="protein sequence ID" value="EHJ48017.1"/>
    <property type="molecule type" value="Genomic_DNA"/>
</dbReference>
<feature type="transmembrane region" description="Helical" evidence="1">
    <location>
        <begin position="9"/>
        <end position="26"/>
    </location>
</feature>
<dbReference type="HOGENOM" id="CLU_200478_0_0_7"/>
<sequence>MEVYTRQTIVKYGVGFGSSLAMAVSFSLNKSIFWAILHGILGWLYVFYAWIFKSY</sequence>
<organism evidence="2 3">
    <name type="scientific">Solidesulfovibrio carbinoliphilus subsp. oakridgensis</name>
    <dbReference type="NCBI Taxonomy" id="694327"/>
    <lineage>
        <taxon>Bacteria</taxon>
        <taxon>Pseudomonadati</taxon>
        <taxon>Thermodesulfobacteriota</taxon>
        <taxon>Desulfovibrionia</taxon>
        <taxon>Desulfovibrionales</taxon>
        <taxon>Desulfovibrionaceae</taxon>
        <taxon>Solidesulfovibrio</taxon>
    </lineage>
</organism>
<evidence type="ECO:0000256" key="1">
    <source>
        <dbReference type="SAM" id="Phobius"/>
    </source>
</evidence>
<dbReference type="eggNOG" id="ENOG5033ACM">
    <property type="taxonomic scope" value="Bacteria"/>
</dbReference>
<feature type="transmembrane region" description="Helical" evidence="1">
    <location>
        <begin position="32"/>
        <end position="52"/>
    </location>
</feature>
<dbReference type="RefSeq" id="WP_009181402.1">
    <property type="nucleotide sequence ID" value="NZ_CM001368.1"/>
</dbReference>
<keyword evidence="1" id="KW-0812">Transmembrane</keyword>
<evidence type="ECO:0000313" key="3">
    <source>
        <dbReference type="Proteomes" id="UP000004662"/>
    </source>
</evidence>
<keyword evidence="1" id="KW-0472">Membrane</keyword>
<evidence type="ECO:0000313" key="2">
    <source>
        <dbReference type="EMBL" id="EHJ48017.1"/>
    </source>
</evidence>
<dbReference type="AlphaFoldDB" id="G7Q6T2"/>
<accession>G7Q6T2</accession>
<keyword evidence="3" id="KW-1185">Reference proteome</keyword>